<evidence type="ECO:0000313" key="4">
    <source>
        <dbReference type="Proteomes" id="UP000681317"/>
    </source>
</evidence>
<keyword evidence="1" id="KW-0732">Signal</keyword>
<dbReference type="Gene3D" id="1.25.40.10">
    <property type="entry name" value="Tetratricopeptide repeat domain"/>
    <property type="match status" value="1"/>
</dbReference>
<dbReference type="InterPro" id="IPR005532">
    <property type="entry name" value="SUMF_dom"/>
</dbReference>
<protein>
    <recommendedName>
        <fullName evidence="2">Sulfatase-modifying factor enzyme-like domain-containing protein</fullName>
    </recommendedName>
</protein>
<dbReference type="RefSeq" id="WP_213435153.1">
    <property type="nucleotide sequence ID" value="NZ_AP024545.1"/>
</dbReference>
<dbReference type="Proteomes" id="UP000681317">
    <property type="component" value="Chromosome"/>
</dbReference>
<evidence type="ECO:0000256" key="1">
    <source>
        <dbReference type="SAM" id="SignalP"/>
    </source>
</evidence>
<dbReference type="Pfam" id="PF03781">
    <property type="entry name" value="FGE-sulfatase"/>
    <property type="match status" value="1"/>
</dbReference>
<dbReference type="InterPro" id="IPR016187">
    <property type="entry name" value="CTDL_fold"/>
</dbReference>
<feature type="signal peptide" evidence="1">
    <location>
        <begin position="1"/>
        <end position="28"/>
    </location>
</feature>
<dbReference type="Gene3D" id="3.90.1580.10">
    <property type="entry name" value="paralog of FGE (formylglycine-generating enzyme)"/>
    <property type="match status" value="1"/>
</dbReference>
<feature type="domain" description="Sulfatase-modifying factor enzyme-like" evidence="2">
    <location>
        <begin position="339"/>
        <end position="612"/>
    </location>
</feature>
<dbReference type="InterPro" id="IPR011990">
    <property type="entry name" value="TPR-like_helical_dom_sf"/>
</dbReference>
<sequence length="614" mass="66297">MAHPRSTPSPIAALVLALLLAGCGDKGAQGPAPEAAGRDPTVTISGDEAVVVPAWQPAPVQIAVGDEPKVLAEAIAALDAGKLFGGDRDAMPLLIELHARLPDDPEVSRVHARAVAMLLAEGDAALAAMDTDPNGLRHAHEVGEVARTAAADAPTVRAYLSRVDAADASVQLDHRGERELQADRLGEGDTRGALQYFREALVKRPGDARAAQGIAAVESALIRRAETAAATSDFAQAETWLQHAAPIRPGMSTVADARLRIGALRTERVNTLRDQGLALLMRDGGLPQARRILSDVLRIAPPADPAATELRERIDLVAHYGLFRPGQAFTDALRSGARGPQMIVVPHGGFRMGARDGETDALPNERPLHYVRFDRGFAMARTETTVGEFRRFVDATGYRSRAVRRGHSIVYDERSGNLVRRSGVDWRHDYNGAIARDDMPVLHVSARDAEAYAHWLSQQTGERYALPSEAQFEYAVRAGSEGSLPWRSRIPPRSAGNVTGSLDRSPTGRTWRNAFQGYGDGWWGPAPVASFAPNAFSLHDLAGNVSEWVADCWHEGYRRAPADGQPWVNPGCRTRVIRGGSWASAPAQVRAAWRLSTDGDTTNARLGFRLVREL</sequence>
<proteinExistence type="predicted"/>
<reference evidence="3 4" key="1">
    <citation type="submission" date="2021-03" db="EMBL/GenBank/DDBJ databases">
        <title>Complete Genome Sequences of Two Lysobacter Strains Isolated from Sea Water (Lysobacter caseinilyticus) and Soil (Lysobacter helvus) in South Korea.</title>
        <authorList>
            <person name="Watanabe Y."/>
            <person name="Arakawa K."/>
        </authorList>
    </citation>
    <scope>NUCLEOTIDE SEQUENCE [LARGE SCALE GENOMIC DNA]</scope>
    <source>
        <strain evidence="3 4">KVB24</strain>
    </source>
</reference>
<organism evidence="3 4">
    <name type="scientific">Noviluteimonas caseinilytica</name>
    <dbReference type="NCBI Taxonomy" id="2675101"/>
    <lineage>
        <taxon>Bacteria</taxon>
        <taxon>Pseudomonadati</taxon>
        <taxon>Pseudomonadota</taxon>
        <taxon>Gammaproteobacteria</taxon>
        <taxon>Lysobacterales</taxon>
        <taxon>Lysobacteraceae</taxon>
        <taxon>Noviluteimonas</taxon>
    </lineage>
</organism>
<accession>A0ABN6FP39</accession>
<dbReference type="SUPFAM" id="SSF56436">
    <property type="entry name" value="C-type lectin-like"/>
    <property type="match status" value="1"/>
</dbReference>
<dbReference type="InterPro" id="IPR051043">
    <property type="entry name" value="Sulfatase_Mod_Factor_Kinase"/>
</dbReference>
<dbReference type="PANTHER" id="PTHR23150:SF35">
    <property type="entry name" value="BLL6746 PROTEIN"/>
    <property type="match status" value="1"/>
</dbReference>
<name>A0ABN6FP39_9GAMM</name>
<dbReference type="EMBL" id="AP024545">
    <property type="protein sequence ID" value="BCT91126.1"/>
    <property type="molecule type" value="Genomic_DNA"/>
</dbReference>
<dbReference type="PROSITE" id="PS51257">
    <property type="entry name" value="PROKAR_LIPOPROTEIN"/>
    <property type="match status" value="1"/>
</dbReference>
<keyword evidence="4" id="KW-1185">Reference proteome</keyword>
<feature type="chain" id="PRO_5047198882" description="Sulfatase-modifying factor enzyme-like domain-containing protein" evidence="1">
    <location>
        <begin position="29"/>
        <end position="614"/>
    </location>
</feature>
<evidence type="ECO:0000313" key="3">
    <source>
        <dbReference type="EMBL" id="BCT91126.1"/>
    </source>
</evidence>
<dbReference type="InterPro" id="IPR042095">
    <property type="entry name" value="SUMF_sf"/>
</dbReference>
<evidence type="ECO:0000259" key="2">
    <source>
        <dbReference type="Pfam" id="PF03781"/>
    </source>
</evidence>
<dbReference type="PANTHER" id="PTHR23150">
    <property type="entry name" value="SULFATASE MODIFYING FACTOR 1, 2"/>
    <property type="match status" value="1"/>
</dbReference>
<gene>
    <name evidence="3" type="ORF">LYSCAS_01500</name>
</gene>